<comment type="caution">
    <text evidence="8">The sequence shown here is derived from an EMBL/GenBank/DDBJ whole genome shotgun (WGS) entry which is preliminary data.</text>
</comment>
<dbReference type="AlphaFoldDB" id="A0A7I9VJI2"/>
<dbReference type="Gene3D" id="3.90.110.10">
    <property type="entry name" value="Lactate dehydrogenase/glycoside hydrolase, family 4, C-terminal"/>
    <property type="match status" value="1"/>
</dbReference>
<feature type="binding site" evidence="4">
    <location>
        <begin position="25"/>
        <end position="30"/>
    </location>
    <ligand>
        <name>NAD(+)</name>
        <dbReference type="ChEBI" id="CHEBI:57540"/>
    </ligand>
</feature>
<keyword evidence="9" id="KW-1185">Reference proteome</keyword>
<sequence>MPIFPVCGALPGSPGEGHMKVGVVGAGAVGSACAFALTLRGVAREIVLVDRTRKRARAVAADLSYGAPLTGRVVLRDGDYPDLAGAEVVLITVGVNEKTGGATDRSDPQGRLRLLDTNAGIYRELVPKVAAAARGAVLLVVTDPPDPLADLARLAAGHHRVLSTGTFLDSLRFRVHLAAALDVDPAAVEAQILGEHGTSEVFVWSGVRVAGVPLADVLSARGLSRAACVEAVEREVRYANIAIIEGNQASQYGIGVVSARLSEMILRDEHGVVPVGAYSERFGVTLSLPSILGRQGVKEVLHPPLTAEEEQGLERSAATLREAGARIGVGAAAPG</sequence>
<evidence type="ECO:0000259" key="6">
    <source>
        <dbReference type="Pfam" id="PF00056"/>
    </source>
</evidence>
<keyword evidence="2 4" id="KW-0520">NAD</keyword>
<dbReference type="InterPro" id="IPR001557">
    <property type="entry name" value="L-lactate/malate_DH"/>
</dbReference>
<feature type="binding site" evidence="4">
    <location>
        <position position="118"/>
    </location>
    <ligand>
        <name>NAD(+)</name>
        <dbReference type="ChEBI" id="CHEBI:57540"/>
    </ligand>
</feature>
<evidence type="ECO:0000313" key="9">
    <source>
        <dbReference type="Proteomes" id="UP000503640"/>
    </source>
</evidence>
<dbReference type="PRINTS" id="PR00086">
    <property type="entry name" value="LLDHDRGNASE"/>
</dbReference>
<gene>
    <name evidence="8" type="primary">ldh</name>
    <name evidence="8" type="ORF">AMYX_12660</name>
</gene>
<protein>
    <submittedName>
        <fullName evidence="8">L-lactate dehydrogenase</fullName>
    </submittedName>
</protein>
<dbReference type="PIRSF" id="PIRSF000102">
    <property type="entry name" value="Lac_mal_DH"/>
    <property type="match status" value="1"/>
</dbReference>
<name>A0A7I9VJI2_9BACT</name>
<evidence type="ECO:0000256" key="3">
    <source>
        <dbReference type="PIRSR" id="PIRSR000102-1"/>
    </source>
</evidence>
<reference evidence="9" key="1">
    <citation type="journal article" date="2020" name="Appl. Environ. Microbiol.">
        <title>Diazotrophic Anaeromyxobacter Isolates from Soils.</title>
        <authorList>
            <person name="Masuda Y."/>
            <person name="Yamanaka H."/>
            <person name="Xu Z.X."/>
            <person name="Shiratori Y."/>
            <person name="Aono T."/>
            <person name="Amachi S."/>
            <person name="Senoo K."/>
            <person name="Itoh H."/>
        </authorList>
    </citation>
    <scope>NUCLEOTIDE SEQUENCE [LARGE SCALE GENOMIC DNA]</scope>
    <source>
        <strain evidence="9">R267</strain>
    </source>
</reference>
<keyword evidence="1 5" id="KW-0560">Oxidoreductase</keyword>
<evidence type="ECO:0000256" key="1">
    <source>
        <dbReference type="ARBA" id="ARBA00023002"/>
    </source>
</evidence>
<organism evidence="8 9">
    <name type="scientific">Anaeromyxobacter diazotrophicus</name>
    <dbReference type="NCBI Taxonomy" id="2590199"/>
    <lineage>
        <taxon>Bacteria</taxon>
        <taxon>Pseudomonadati</taxon>
        <taxon>Myxococcota</taxon>
        <taxon>Myxococcia</taxon>
        <taxon>Myxococcales</taxon>
        <taxon>Cystobacterineae</taxon>
        <taxon>Anaeromyxobacteraceae</taxon>
        <taxon>Anaeromyxobacter</taxon>
    </lineage>
</organism>
<comment type="similarity">
    <text evidence="5">Belongs to the LDH/MDH superfamily.</text>
</comment>
<feature type="binding site" evidence="4">
    <location>
        <position position="50"/>
    </location>
    <ligand>
        <name>NAD(+)</name>
        <dbReference type="ChEBI" id="CHEBI:57540"/>
    </ligand>
</feature>
<dbReference type="EMBL" id="BJTG01000003">
    <property type="protein sequence ID" value="GEJ56525.1"/>
    <property type="molecule type" value="Genomic_DNA"/>
</dbReference>
<evidence type="ECO:0000256" key="2">
    <source>
        <dbReference type="ARBA" id="ARBA00023027"/>
    </source>
</evidence>
<dbReference type="Pfam" id="PF00056">
    <property type="entry name" value="Ldh_1_N"/>
    <property type="match status" value="1"/>
</dbReference>
<dbReference type="PANTHER" id="PTHR43128">
    <property type="entry name" value="L-2-HYDROXYCARBOXYLATE DEHYDROGENASE (NAD(P)(+))"/>
    <property type="match status" value="1"/>
</dbReference>
<dbReference type="SUPFAM" id="SSF56327">
    <property type="entry name" value="LDH C-terminal domain-like"/>
    <property type="match status" value="1"/>
</dbReference>
<dbReference type="GO" id="GO:0004459">
    <property type="term" value="F:L-lactate dehydrogenase (NAD+) activity"/>
    <property type="evidence" value="ECO:0007669"/>
    <property type="project" value="TreeGrafter"/>
</dbReference>
<dbReference type="PANTHER" id="PTHR43128:SF16">
    <property type="entry name" value="L-LACTATE DEHYDROGENASE"/>
    <property type="match status" value="1"/>
</dbReference>
<dbReference type="Gene3D" id="3.40.50.720">
    <property type="entry name" value="NAD(P)-binding Rossmann-like Domain"/>
    <property type="match status" value="1"/>
</dbReference>
<evidence type="ECO:0000313" key="8">
    <source>
        <dbReference type="EMBL" id="GEJ56525.1"/>
    </source>
</evidence>
<dbReference type="RefSeq" id="WP_209005127.1">
    <property type="nucleotide sequence ID" value="NZ_BJTG01000003.1"/>
</dbReference>
<feature type="domain" description="Lactate/malate dehydrogenase C-terminal" evidence="7">
    <location>
        <begin position="166"/>
        <end position="322"/>
    </location>
</feature>
<dbReference type="Pfam" id="PF02866">
    <property type="entry name" value="Ldh_1_C"/>
    <property type="match status" value="1"/>
</dbReference>
<dbReference type="InterPro" id="IPR036291">
    <property type="entry name" value="NAD(P)-bd_dom_sf"/>
</dbReference>
<dbReference type="GO" id="GO:0006089">
    <property type="term" value="P:lactate metabolic process"/>
    <property type="evidence" value="ECO:0007669"/>
    <property type="project" value="TreeGrafter"/>
</dbReference>
<evidence type="ECO:0000256" key="5">
    <source>
        <dbReference type="RuleBase" id="RU003369"/>
    </source>
</evidence>
<feature type="active site" description="Proton acceptor" evidence="3">
    <location>
        <position position="196"/>
    </location>
</feature>
<feature type="domain" description="Lactate/malate dehydrogenase N-terminal" evidence="6">
    <location>
        <begin position="19"/>
        <end position="156"/>
    </location>
</feature>
<dbReference type="InterPro" id="IPR015955">
    <property type="entry name" value="Lactate_DH/Glyco_Ohase_4_C"/>
</dbReference>
<evidence type="ECO:0000259" key="7">
    <source>
        <dbReference type="Pfam" id="PF02866"/>
    </source>
</evidence>
<evidence type="ECO:0000256" key="4">
    <source>
        <dbReference type="PIRSR" id="PIRSR000102-3"/>
    </source>
</evidence>
<dbReference type="Proteomes" id="UP000503640">
    <property type="component" value="Unassembled WGS sequence"/>
</dbReference>
<proteinExistence type="inferred from homology"/>
<dbReference type="InterPro" id="IPR022383">
    <property type="entry name" value="Lactate/malate_DH_C"/>
</dbReference>
<accession>A0A7I9VJI2</accession>
<dbReference type="SUPFAM" id="SSF51735">
    <property type="entry name" value="NAD(P)-binding Rossmann-fold domains"/>
    <property type="match status" value="1"/>
</dbReference>
<dbReference type="InterPro" id="IPR001236">
    <property type="entry name" value="Lactate/malate_DH_N"/>
</dbReference>